<keyword evidence="2" id="KW-0812">Transmembrane</keyword>
<organism evidence="4 5">
    <name type="scientific">Intestinirhabdus alba</name>
    <dbReference type="NCBI Taxonomy" id="2899544"/>
    <lineage>
        <taxon>Bacteria</taxon>
        <taxon>Pseudomonadati</taxon>
        <taxon>Pseudomonadota</taxon>
        <taxon>Gammaproteobacteria</taxon>
        <taxon>Enterobacterales</taxon>
        <taxon>Enterobacteriaceae</taxon>
        <taxon>Intestinirhabdus</taxon>
    </lineage>
</organism>
<keyword evidence="5" id="KW-1185">Reference proteome</keyword>
<evidence type="ECO:0000313" key="5">
    <source>
        <dbReference type="Proteomes" id="UP000477739"/>
    </source>
</evidence>
<comment type="caution">
    <text evidence="4">The sequence shown here is derived from an EMBL/GenBank/DDBJ whole genome shotgun (WGS) entry which is preliminary data.</text>
</comment>
<reference evidence="4 5" key="1">
    <citation type="submission" date="2019-11" db="EMBL/GenBank/DDBJ databases">
        <title>Escherichia alba sp. nov. isolated from the gut of plastic-eating superworms Zophobas atratus.</title>
        <authorList>
            <person name="Yang Y."/>
        </authorList>
    </citation>
    <scope>NUCLEOTIDE SEQUENCE [LARGE SCALE GENOMIC DNA]</scope>
    <source>
        <strain evidence="5">BIT-B35</strain>
    </source>
</reference>
<feature type="transmembrane region" description="Helical" evidence="2">
    <location>
        <begin position="85"/>
        <end position="104"/>
    </location>
</feature>
<dbReference type="Pfam" id="PF12849">
    <property type="entry name" value="PBP_like_2"/>
    <property type="match status" value="1"/>
</dbReference>
<protein>
    <submittedName>
        <fullName evidence="4">Phosphate ABC transporter substrate-binding protein</fullName>
    </submittedName>
</protein>
<dbReference type="OrthoDB" id="9765713at2"/>
<dbReference type="AlphaFoldDB" id="A0A6L6IU14"/>
<evidence type="ECO:0000313" key="4">
    <source>
        <dbReference type="EMBL" id="MTH48520.1"/>
    </source>
</evidence>
<feature type="transmembrane region" description="Helical" evidence="2">
    <location>
        <begin position="49"/>
        <end position="73"/>
    </location>
</feature>
<dbReference type="RefSeq" id="WP_155109970.1">
    <property type="nucleotide sequence ID" value="NZ_WMJZ01000041.1"/>
</dbReference>
<feature type="domain" description="PBP" evidence="3">
    <location>
        <begin position="272"/>
        <end position="477"/>
    </location>
</feature>
<dbReference type="PANTHER" id="PTHR30570">
    <property type="entry name" value="PERIPLASMIC PHOSPHATE BINDING COMPONENT OF PHOSPHATE ABC TRANSPORTER"/>
    <property type="match status" value="1"/>
</dbReference>
<name>A0A6L6IU14_9ENTR</name>
<keyword evidence="2" id="KW-1133">Transmembrane helix</keyword>
<keyword evidence="1" id="KW-0732">Signal</keyword>
<feature type="transmembrane region" description="Helical" evidence="2">
    <location>
        <begin position="174"/>
        <end position="191"/>
    </location>
</feature>
<feature type="transmembrane region" description="Helical" evidence="2">
    <location>
        <begin position="124"/>
        <end position="153"/>
    </location>
</feature>
<dbReference type="InterPro" id="IPR024370">
    <property type="entry name" value="PBP_domain"/>
</dbReference>
<gene>
    <name evidence="4" type="ORF">GJV78_20150</name>
</gene>
<dbReference type="SUPFAM" id="SSF53850">
    <property type="entry name" value="Periplasmic binding protein-like II"/>
    <property type="match status" value="1"/>
</dbReference>
<accession>A0A6L6IU14</accession>
<evidence type="ECO:0000259" key="3">
    <source>
        <dbReference type="Pfam" id="PF12849"/>
    </source>
</evidence>
<dbReference type="CDD" id="cd13566">
    <property type="entry name" value="PBP2_phosphate"/>
    <property type="match status" value="1"/>
</dbReference>
<dbReference type="Gene3D" id="3.40.190.10">
    <property type="entry name" value="Periplasmic binding protein-like II"/>
    <property type="match status" value="2"/>
</dbReference>
<dbReference type="Proteomes" id="UP000477739">
    <property type="component" value="Unassembled WGS sequence"/>
</dbReference>
<feature type="transmembrane region" description="Helical" evidence="2">
    <location>
        <begin position="12"/>
        <end position="37"/>
    </location>
</feature>
<keyword evidence="2" id="KW-0472">Membrane</keyword>
<evidence type="ECO:0000256" key="2">
    <source>
        <dbReference type="SAM" id="Phobius"/>
    </source>
</evidence>
<dbReference type="PANTHER" id="PTHR30570:SF1">
    <property type="entry name" value="PHOSPHATE-BINDING PROTEIN PSTS"/>
    <property type="match status" value="1"/>
</dbReference>
<dbReference type="InterPro" id="IPR050811">
    <property type="entry name" value="Phosphate_ABC_transporter"/>
</dbReference>
<sequence length="501" mass="55921">MKQKLWWWVRSLAIALILVPLLAHGVALTGFLLMSLLHEASGYTPGGRIAMWGITCTLGGVAMFALGYGWAKFATPQENGAARQNVLLVPALLVLLVWVTMLHLADLSFVDMTENPLLLITLPWMGITLFSLLSGWLWGMVLIPVGTQLCFTLGCYWRNRHQADNRRAKKIRQLLILLLLSLGIIALYQATLRADKFSLGEGPRLDEQVDRWDYRPDQEDNRLTPLRGAAQIRFGRNWPRLDGATALYPLYASAFYGLREPGVKADGYLNCNRTSGAYRNIIEGSVDMIFVAQPSAGQKQRAAEAKVQLDFRPFAREAFVFIVNADNPVESLTEQQVRDIFSGKITRWSEVGGNNSKIEVWQRPEDSGSQTAMLANVMQGTPMLPPKETEVATMMGGLIRRVADYQNTRGAIGYTFRYYATRMNKNSGIKLLAIGGVAPTVENIQNGTYPWVADVFMVTRREAGEETRRLAEWFLSPQGQRLVQDAGYVPLHTAAADQTTF</sequence>
<dbReference type="EMBL" id="WMJZ01000041">
    <property type="protein sequence ID" value="MTH48520.1"/>
    <property type="molecule type" value="Genomic_DNA"/>
</dbReference>
<proteinExistence type="predicted"/>
<evidence type="ECO:0000256" key="1">
    <source>
        <dbReference type="ARBA" id="ARBA00022729"/>
    </source>
</evidence>